<comment type="caution">
    <text evidence="6">The sequence shown here is derived from an EMBL/GenBank/DDBJ whole genome shotgun (WGS) entry which is preliminary data.</text>
</comment>
<accession>A0AAD4IFI9</accession>
<evidence type="ECO:0000256" key="3">
    <source>
        <dbReference type="ARBA" id="ARBA00022989"/>
    </source>
</evidence>
<dbReference type="GO" id="GO:0016020">
    <property type="term" value="C:membrane"/>
    <property type="evidence" value="ECO:0007669"/>
    <property type="project" value="UniProtKB-SubCell"/>
</dbReference>
<dbReference type="AlphaFoldDB" id="A0AAD4IFI9"/>
<dbReference type="Proteomes" id="UP001199106">
    <property type="component" value="Unassembled WGS sequence"/>
</dbReference>
<evidence type="ECO:0000256" key="1">
    <source>
        <dbReference type="ARBA" id="ARBA00004141"/>
    </source>
</evidence>
<evidence type="ECO:0000256" key="2">
    <source>
        <dbReference type="ARBA" id="ARBA00022692"/>
    </source>
</evidence>
<feature type="transmembrane region" description="Helical" evidence="5">
    <location>
        <begin position="73"/>
        <end position="95"/>
    </location>
</feature>
<dbReference type="SUPFAM" id="SSF144083">
    <property type="entry name" value="Magnesium transport protein CorA, transmembrane region"/>
    <property type="match status" value="1"/>
</dbReference>
<sequence>MGILLLEAKEDFEVLGLRRIRTSDVLKWERDGWLMIQDHCGKFIGMTEAFLQSYIQFTTMQEAQAANKNALNLAYITNLTMVFIPLSTTAAIFSMSDEFMPGRTKSWIFWVTALPVLIVTFTITTNAQPWQNKY</sequence>
<dbReference type="EMBL" id="JAANER010000002">
    <property type="protein sequence ID" value="KAG9193574.1"/>
    <property type="molecule type" value="Genomic_DNA"/>
</dbReference>
<keyword evidence="3 5" id="KW-1133">Transmembrane helix</keyword>
<evidence type="ECO:0000256" key="4">
    <source>
        <dbReference type="ARBA" id="ARBA00023136"/>
    </source>
</evidence>
<organism evidence="6 7">
    <name type="scientific">Alternaria panax</name>
    <dbReference type="NCBI Taxonomy" id="48097"/>
    <lineage>
        <taxon>Eukaryota</taxon>
        <taxon>Fungi</taxon>
        <taxon>Dikarya</taxon>
        <taxon>Ascomycota</taxon>
        <taxon>Pezizomycotina</taxon>
        <taxon>Dothideomycetes</taxon>
        <taxon>Pleosporomycetidae</taxon>
        <taxon>Pleosporales</taxon>
        <taxon>Pleosporineae</taxon>
        <taxon>Pleosporaceae</taxon>
        <taxon>Alternaria</taxon>
        <taxon>Alternaria sect. Panax</taxon>
    </lineage>
</organism>
<dbReference type="Gene3D" id="1.20.58.340">
    <property type="entry name" value="Magnesium transport protein CorA, transmembrane region"/>
    <property type="match status" value="1"/>
</dbReference>
<evidence type="ECO:0000313" key="7">
    <source>
        <dbReference type="Proteomes" id="UP001199106"/>
    </source>
</evidence>
<feature type="transmembrane region" description="Helical" evidence="5">
    <location>
        <begin position="107"/>
        <end position="127"/>
    </location>
</feature>
<keyword evidence="4 5" id="KW-0472">Membrane</keyword>
<dbReference type="InterPro" id="IPR045863">
    <property type="entry name" value="CorA_TM1_TM2"/>
</dbReference>
<gene>
    <name evidence="6" type="ORF">G6011_03609</name>
</gene>
<evidence type="ECO:0000313" key="6">
    <source>
        <dbReference type="EMBL" id="KAG9193574.1"/>
    </source>
</evidence>
<proteinExistence type="predicted"/>
<keyword evidence="7" id="KW-1185">Reference proteome</keyword>
<name>A0AAD4IFI9_9PLEO</name>
<keyword evidence="2 5" id="KW-0812">Transmembrane</keyword>
<comment type="subcellular location">
    <subcellularLocation>
        <location evidence="1">Membrane</location>
        <topology evidence="1">Multi-pass membrane protein</topology>
    </subcellularLocation>
</comment>
<reference evidence="6" key="1">
    <citation type="submission" date="2021-07" db="EMBL/GenBank/DDBJ databases">
        <title>Genome Resource of American Ginseng Black Spot Pathogen Alternaria panax.</title>
        <authorList>
            <person name="Qiu C."/>
            <person name="Wang W."/>
            <person name="Liu Z."/>
        </authorList>
    </citation>
    <scope>NUCLEOTIDE SEQUENCE</scope>
    <source>
        <strain evidence="6">BNCC115425</strain>
    </source>
</reference>
<protein>
    <submittedName>
        <fullName evidence="6">Uncharacterized protein</fullName>
    </submittedName>
</protein>
<evidence type="ECO:0000256" key="5">
    <source>
        <dbReference type="SAM" id="Phobius"/>
    </source>
</evidence>